<dbReference type="STRING" id="728005.SAMN04488059_102322"/>
<dbReference type="RefSeq" id="WP_158409570.1">
    <property type="nucleotide sequence ID" value="NZ_FOMB01000002.1"/>
</dbReference>
<sequence>MIKDIVVHLTGSEKDQVSLGFAEATSERFKGLDSLCHRLDPRQCLHPGALYSVPNP</sequence>
<accession>A0A1I1GWA5</accession>
<gene>
    <name evidence="1" type="ORF">SAMN04488059_102322</name>
</gene>
<protein>
    <submittedName>
        <fullName evidence="1">Uncharacterized protein</fullName>
    </submittedName>
</protein>
<dbReference type="EMBL" id="FOMB01000002">
    <property type="protein sequence ID" value="SFC15756.1"/>
    <property type="molecule type" value="Genomic_DNA"/>
</dbReference>
<organism evidence="1 2">
    <name type="scientific">Devosia psychrophila</name>
    <dbReference type="NCBI Taxonomy" id="728005"/>
    <lineage>
        <taxon>Bacteria</taxon>
        <taxon>Pseudomonadati</taxon>
        <taxon>Pseudomonadota</taxon>
        <taxon>Alphaproteobacteria</taxon>
        <taxon>Hyphomicrobiales</taxon>
        <taxon>Devosiaceae</taxon>
        <taxon>Devosia</taxon>
    </lineage>
</organism>
<dbReference type="OrthoDB" id="9804721at2"/>
<dbReference type="AlphaFoldDB" id="A0A1I1GWA5"/>
<reference evidence="1 2" key="1">
    <citation type="submission" date="2016-10" db="EMBL/GenBank/DDBJ databases">
        <authorList>
            <person name="de Groot N.N."/>
        </authorList>
    </citation>
    <scope>NUCLEOTIDE SEQUENCE [LARGE SCALE GENOMIC DNA]</scope>
    <source>
        <strain evidence="1 2">CGMCC 1.10210</strain>
    </source>
</reference>
<evidence type="ECO:0000313" key="2">
    <source>
        <dbReference type="Proteomes" id="UP000182258"/>
    </source>
</evidence>
<proteinExistence type="predicted"/>
<dbReference type="Proteomes" id="UP000182258">
    <property type="component" value="Unassembled WGS sequence"/>
</dbReference>
<name>A0A1I1GWA5_9HYPH</name>
<evidence type="ECO:0000313" key="1">
    <source>
        <dbReference type="EMBL" id="SFC15756.1"/>
    </source>
</evidence>